<evidence type="ECO:0000313" key="3">
    <source>
        <dbReference type="Proteomes" id="UP001458415"/>
    </source>
</evidence>
<keyword evidence="1" id="KW-0472">Membrane</keyword>
<gene>
    <name evidence="2" type="ORF">ABT317_39135</name>
</gene>
<reference evidence="2 3" key="1">
    <citation type="submission" date="2024-06" db="EMBL/GenBank/DDBJ databases">
        <title>The Natural Products Discovery Center: Release of the First 8490 Sequenced Strains for Exploring Actinobacteria Biosynthetic Diversity.</title>
        <authorList>
            <person name="Kalkreuter E."/>
            <person name="Kautsar S.A."/>
            <person name="Yang D."/>
            <person name="Bader C.D."/>
            <person name="Teijaro C.N."/>
            <person name="Fluegel L."/>
            <person name="Davis C.M."/>
            <person name="Simpson J.R."/>
            <person name="Lauterbach L."/>
            <person name="Steele A.D."/>
            <person name="Gui C."/>
            <person name="Meng S."/>
            <person name="Li G."/>
            <person name="Viehrig K."/>
            <person name="Ye F."/>
            <person name="Su P."/>
            <person name="Kiefer A.F."/>
            <person name="Nichols A."/>
            <person name="Cepeda A.J."/>
            <person name="Yan W."/>
            <person name="Fan B."/>
            <person name="Jiang Y."/>
            <person name="Adhikari A."/>
            <person name="Zheng C.-J."/>
            <person name="Schuster L."/>
            <person name="Cowan T.M."/>
            <person name="Smanski M.J."/>
            <person name="Chevrette M.G."/>
            <person name="De Carvalho L.P.S."/>
            <person name="Shen B."/>
        </authorList>
    </citation>
    <scope>NUCLEOTIDE SEQUENCE [LARGE SCALE GENOMIC DNA]</scope>
    <source>
        <strain evidence="2 3">NPDC000634</strain>
    </source>
</reference>
<accession>A0ABV1WF42</accession>
<protein>
    <submittedName>
        <fullName evidence="2">Uncharacterized protein</fullName>
    </submittedName>
</protein>
<dbReference type="EMBL" id="JBEPCU010001155">
    <property type="protein sequence ID" value="MER6982819.1"/>
    <property type="molecule type" value="Genomic_DNA"/>
</dbReference>
<organism evidence="2 3">
    <name type="scientific">Streptomyces carpinensis</name>
    <dbReference type="NCBI Taxonomy" id="66369"/>
    <lineage>
        <taxon>Bacteria</taxon>
        <taxon>Bacillati</taxon>
        <taxon>Actinomycetota</taxon>
        <taxon>Actinomycetes</taxon>
        <taxon>Kitasatosporales</taxon>
        <taxon>Streptomycetaceae</taxon>
        <taxon>Streptomyces</taxon>
    </lineage>
</organism>
<proteinExistence type="predicted"/>
<dbReference type="RefSeq" id="WP_167414098.1">
    <property type="nucleotide sequence ID" value="NZ_MUBM01000246.1"/>
</dbReference>
<keyword evidence="1" id="KW-0812">Transmembrane</keyword>
<keyword evidence="1" id="KW-1133">Transmembrane helix</keyword>
<evidence type="ECO:0000313" key="2">
    <source>
        <dbReference type="EMBL" id="MER6982819.1"/>
    </source>
</evidence>
<sequence length="49" mass="5243">MTGKQVLIAEAVVVGGLALALLVKELPGALREVRIWRMVGFGAGSRRPR</sequence>
<evidence type="ECO:0000256" key="1">
    <source>
        <dbReference type="SAM" id="Phobius"/>
    </source>
</evidence>
<comment type="caution">
    <text evidence="2">The sequence shown here is derived from an EMBL/GenBank/DDBJ whole genome shotgun (WGS) entry which is preliminary data.</text>
</comment>
<keyword evidence="3" id="KW-1185">Reference proteome</keyword>
<feature type="transmembrane region" description="Helical" evidence="1">
    <location>
        <begin position="6"/>
        <end position="23"/>
    </location>
</feature>
<dbReference type="Proteomes" id="UP001458415">
    <property type="component" value="Unassembled WGS sequence"/>
</dbReference>
<name>A0ABV1WF42_9ACTN</name>